<proteinExistence type="predicted"/>
<dbReference type="Proteomes" id="UP001234297">
    <property type="component" value="Chromosome 5"/>
</dbReference>
<keyword evidence="2" id="KW-1185">Reference proteome</keyword>
<evidence type="ECO:0000313" key="1">
    <source>
        <dbReference type="EMBL" id="KAJ8642097.1"/>
    </source>
</evidence>
<gene>
    <name evidence="1" type="ORF">MRB53_018791</name>
</gene>
<name>A0ACC2M8Y0_PERAE</name>
<dbReference type="EMBL" id="CM056813">
    <property type="protein sequence ID" value="KAJ8642097.1"/>
    <property type="molecule type" value="Genomic_DNA"/>
</dbReference>
<evidence type="ECO:0000313" key="2">
    <source>
        <dbReference type="Proteomes" id="UP001234297"/>
    </source>
</evidence>
<organism evidence="1 2">
    <name type="scientific">Persea americana</name>
    <name type="common">Avocado</name>
    <dbReference type="NCBI Taxonomy" id="3435"/>
    <lineage>
        <taxon>Eukaryota</taxon>
        <taxon>Viridiplantae</taxon>
        <taxon>Streptophyta</taxon>
        <taxon>Embryophyta</taxon>
        <taxon>Tracheophyta</taxon>
        <taxon>Spermatophyta</taxon>
        <taxon>Magnoliopsida</taxon>
        <taxon>Magnoliidae</taxon>
        <taxon>Laurales</taxon>
        <taxon>Lauraceae</taxon>
        <taxon>Persea</taxon>
    </lineage>
</organism>
<protein>
    <submittedName>
        <fullName evidence="1">Uncharacterized protein</fullName>
    </submittedName>
</protein>
<comment type="caution">
    <text evidence="1">The sequence shown here is derived from an EMBL/GenBank/DDBJ whole genome shotgun (WGS) entry which is preliminary data.</text>
</comment>
<reference evidence="1 2" key="1">
    <citation type="journal article" date="2022" name="Hortic Res">
        <title>A haplotype resolved chromosomal level avocado genome allows analysis of novel avocado genes.</title>
        <authorList>
            <person name="Nath O."/>
            <person name="Fletcher S.J."/>
            <person name="Hayward A."/>
            <person name="Shaw L.M."/>
            <person name="Masouleh A.K."/>
            <person name="Furtado A."/>
            <person name="Henry R.J."/>
            <person name="Mitter N."/>
        </authorList>
    </citation>
    <scope>NUCLEOTIDE SEQUENCE [LARGE SCALE GENOMIC DNA]</scope>
    <source>
        <strain evidence="2">cv. Hass</strain>
    </source>
</reference>
<accession>A0ACC2M8Y0</accession>
<sequence>MTALLMVIHLTALLMARLAIEDLDEAPVLGVVAGAAEIGGEERVVDEAEGVEGDGMLGEEGEEGIHQVVEESNGEEAVGSGEEAVGGRDKHRGGALGAFPSDESALEDASGGAESGGGVGVDVDAVVVVLAMEEELSERGEGDFGVGEEDEGDFGGWDGRRWMRALPCRRGRYGRTHRGGRWGCCEEGGFGGRRVGLPE</sequence>